<dbReference type="SUPFAM" id="SSF56317">
    <property type="entry name" value="Carbon-nitrogen hydrolase"/>
    <property type="match status" value="1"/>
</dbReference>
<sequence length="316" mass="35272">MSRHVTVSCVTAAALPLGRDVPLEDAVHAEVAHWTERIEAVLPHRPDLVVLPEAADRPLITTFGSDRQREYFHVRGTRVRDVLAEIARSHGCNIAYSAQQVGDDFARNRTEYIDRTGAVVGAYDKNHLVMREHDLSGLDYGTDAPVIDLDFGRVGTVICFDLNFDELRHAYRNRGVELIVFSSEYHGSLMQNYWAYSLRAYLAASIRPPAPSAIVSPLGETIAESTNYFPDVTRTINLDYAVAHLDDNWDKLAAAKRQYRDDVTIHDPGRLGSVLITAESPDLSAAAILEEFEIETLDDYLARSRAHRARILGRAS</sequence>
<comment type="similarity">
    <text evidence="1">Belongs to the carbon-nitrogen hydrolase superfamily. NIT1/NIT2 family.</text>
</comment>
<dbReference type="PROSITE" id="PS50263">
    <property type="entry name" value="CN_HYDROLASE"/>
    <property type="match status" value="1"/>
</dbReference>
<feature type="domain" description="CN hydrolase" evidence="2">
    <location>
        <begin position="5"/>
        <end position="240"/>
    </location>
</feature>
<dbReference type="Proteomes" id="UP000552045">
    <property type="component" value="Unassembled WGS sequence"/>
</dbReference>
<comment type="caution">
    <text evidence="3">The sequence shown here is derived from an EMBL/GenBank/DDBJ whole genome shotgun (WGS) entry which is preliminary data.</text>
</comment>
<dbReference type="GO" id="GO:0016787">
    <property type="term" value="F:hydrolase activity"/>
    <property type="evidence" value="ECO:0007669"/>
    <property type="project" value="UniProtKB-KW"/>
</dbReference>
<evidence type="ECO:0000313" key="4">
    <source>
        <dbReference type="Proteomes" id="UP000552045"/>
    </source>
</evidence>
<dbReference type="PANTHER" id="PTHR23088">
    <property type="entry name" value="NITRILASE-RELATED"/>
    <property type="match status" value="1"/>
</dbReference>
<dbReference type="RefSeq" id="WP_179430722.1">
    <property type="nucleotide sequence ID" value="NZ_BAABLC010000003.1"/>
</dbReference>
<dbReference type="EMBL" id="JACCBH010000001">
    <property type="protein sequence ID" value="NYD53305.1"/>
    <property type="molecule type" value="Genomic_DNA"/>
</dbReference>
<evidence type="ECO:0000256" key="1">
    <source>
        <dbReference type="ARBA" id="ARBA00010613"/>
    </source>
</evidence>
<evidence type="ECO:0000259" key="2">
    <source>
        <dbReference type="PROSITE" id="PS50263"/>
    </source>
</evidence>
<evidence type="ECO:0000313" key="3">
    <source>
        <dbReference type="EMBL" id="NYD53305.1"/>
    </source>
</evidence>
<organism evidence="3 4">
    <name type="scientific">Microbacterium pseudoresistens</name>
    <dbReference type="NCBI Taxonomy" id="640634"/>
    <lineage>
        <taxon>Bacteria</taxon>
        <taxon>Bacillati</taxon>
        <taxon>Actinomycetota</taxon>
        <taxon>Actinomycetes</taxon>
        <taxon>Micrococcales</taxon>
        <taxon>Microbacteriaceae</taxon>
        <taxon>Microbacterium</taxon>
    </lineage>
</organism>
<name>A0A7Y9JLG8_9MICO</name>
<keyword evidence="4" id="KW-1185">Reference proteome</keyword>
<reference evidence="3 4" key="1">
    <citation type="submission" date="2020-07" db="EMBL/GenBank/DDBJ databases">
        <title>Sequencing the genomes of 1000 actinobacteria strains.</title>
        <authorList>
            <person name="Klenk H.-P."/>
        </authorList>
    </citation>
    <scope>NUCLEOTIDE SEQUENCE [LARGE SCALE GENOMIC DNA]</scope>
    <source>
        <strain evidence="3 4">DSM 22185</strain>
    </source>
</reference>
<dbReference type="InterPro" id="IPR036526">
    <property type="entry name" value="C-N_Hydrolase_sf"/>
</dbReference>
<dbReference type="Pfam" id="PF00795">
    <property type="entry name" value="CN_hydrolase"/>
    <property type="match status" value="1"/>
</dbReference>
<dbReference type="InterPro" id="IPR003010">
    <property type="entry name" value="C-N_Hydrolase"/>
</dbReference>
<dbReference type="Gene3D" id="3.60.110.10">
    <property type="entry name" value="Carbon-nitrogen hydrolase"/>
    <property type="match status" value="1"/>
</dbReference>
<proteinExistence type="inferred from homology"/>
<dbReference type="PANTHER" id="PTHR23088:SF27">
    <property type="entry name" value="DEAMINATED GLUTATHIONE AMIDASE"/>
    <property type="match status" value="1"/>
</dbReference>
<accession>A0A7Y9JLG8</accession>
<keyword evidence="3" id="KW-0378">Hydrolase</keyword>
<protein>
    <submittedName>
        <fullName evidence="3">Putative amidohydrolase</fullName>
    </submittedName>
</protein>
<dbReference type="CDD" id="cd07197">
    <property type="entry name" value="nitrilase"/>
    <property type="match status" value="1"/>
</dbReference>
<dbReference type="AlphaFoldDB" id="A0A7Y9JLG8"/>
<gene>
    <name evidence="3" type="ORF">BKA02_000360</name>
</gene>